<evidence type="ECO:0000313" key="12">
    <source>
        <dbReference type="EMBL" id="TMJ02324.1"/>
    </source>
</evidence>
<dbReference type="AlphaFoldDB" id="A0A537L2W2"/>
<keyword evidence="8" id="KW-1133">Transmembrane helix</keyword>
<keyword evidence="4" id="KW-1003">Cell membrane</keyword>
<evidence type="ECO:0000313" key="13">
    <source>
        <dbReference type="Proteomes" id="UP000318661"/>
    </source>
</evidence>
<evidence type="ECO:0000256" key="8">
    <source>
        <dbReference type="ARBA" id="ARBA00022989"/>
    </source>
</evidence>
<dbReference type="Pfam" id="PF03544">
    <property type="entry name" value="TonB_C"/>
    <property type="match status" value="1"/>
</dbReference>
<comment type="subcellular location">
    <subcellularLocation>
        <location evidence="1">Cell inner membrane</location>
        <topology evidence="1">Single-pass membrane protein</topology>
        <orientation evidence="1">Periplasmic side</orientation>
    </subcellularLocation>
</comment>
<sequence length="237" mass="24677">MRRAMLLVAFAGAGFLIFVWLTPHGRPGRPDRPSAPTAAEEGGGVGEITTASPRAQVSGPGTAAPARRPVAPHHVVQVGPLTPPVMPEYGVGVGVSSGKGQIGEREDSSKPSSGGDQPLAEKPAAPVRESDRAPFLTPPVLLTPVAGYPAGGYRVVLDRSVLTPQLRVEAAQGRVVLRMLVRSDGSVAQVNVVESSGSQVLDEAAVNAAVKWRFAPASRDGQPVESWAIIPIRFVIP</sequence>
<keyword evidence="7" id="KW-0653">Protein transport</keyword>
<dbReference type="PROSITE" id="PS52015">
    <property type="entry name" value="TONB_CTD"/>
    <property type="match status" value="1"/>
</dbReference>
<evidence type="ECO:0000256" key="5">
    <source>
        <dbReference type="ARBA" id="ARBA00022519"/>
    </source>
</evidence>
<dbReference type="GO" id="GO:0005886">
    <property type="term" value="C:plasma membrane"/>
    <property type="evidence" value="ECO:0007669"/>
    <property type="project" value="UniProtKB-SubCell"/>
</dbReference>
<name>A0A537L2W2_9BACT</name>
<dbReference type="Proteomes" id="UP000318661">
    <property type="component" value="Unassembled WGS sequence"/>
</dbReference>
<evidence type="ECO:0000256" key="2">
    <source>
        <dbReference type="ARBA" id="ARBA00006555"/>
    </source>
</evidence>
<protein>
    <submittedName>
        <fullName evidence="12">Energy transducer TonB</fullName>
    </submittedName>
</protein>
<evidence type="ECO:0000256" key="4">
    <source>
        <dbReference type="ARBA" id="ARBA00022475"/>
    </source>
</evidence>
<evidence type="ECO:0000256" key="6">
    <source>
        <dbReference type="ARBA" id="ARBA00022692"/>
    </source>
</evidence>
<organism evidence="12 13">
    <name type="scientific">Candidatus Segetimicrobium genomatis</name>
    <dbReference type="NCBI Taxonomy" id="2569760"/>
    <lineage>
        <taxon>Bacteria</taxon>
        <taxon>Bacillati</taxon>
        <taxon>Candidatus Sysuimicrobiota</taxon>
        <taxon>Candidatus Sysuimicrobiia</taxon>
        <taxon>Candidatus Sysuimicrobiales</taxon>
        <taxon>Candidatus Segetimicrobiaceae</taxon>
        <taxon>Candidatus Segetimicrobium</taxon>
    </lineage>
</organism>
<dbReference type="EMBL" id="VBAJ01000306">
    <property type="protein sequence ID" value="TMJ02324.1"/>
    <property type="molecule type" value="Genomic_DNA"/>
</dbReference>
<dbReference type="NCBIfam" id="TIGR01352">
    <property type="entry name" value="tonB_Cterm"/>
    <property type="match status" value="1"/>
</dbReference>
<dbReference type="InterPro" id="IPR037682">
    <property type="entry name" value="TonB_C"/>
</dbReference>
<evidence type="ECO:0000256" key="3">
    <source>
        <dbReference type="ARBA" id="ARBA00022448"/>
    </source>
</evidence>
<dbReference type="GO" id="GO:0055085">
    <property type="term" value="P:transmembrane transport"/>
    <property type="evidence" value="ECO:0007669"/>
    <property type="project" value="InterPro"/>
</dbReference>
<feature type="region of interest" description="Disordered" evidence="10">
    <location>
        <begin position="89"/>
        <end position="132"/>
    </location>
</feature>
<evidence type="ECO:0000259" key="11">
    <source>
        <dbReference type="PROSITE" id="PS52015"/>
    </source>
</evidence>
<dbReference type="PANTHER" id="PTHR33446:SF2">
    <property type="entry name" value="PROTEIN TONB"/>
    <property type="match status" value="1"/>
</dbReference>
<evidence type="ECO:0000256" key="9">
    <source>
        <dbReference type="ARBA" id="ARBA00023136"/>
    </source>
</evidence>
<comment type="caution">
    <text evidence="12">The sequence shown here is derived from an EMBL/GenBank/DDBJ whole genome shotgun (WGS) entry which is preliminary data.</text>
</comment>
<dbReference type="Gene3D" id="3.30.1150.10">
    <property type="match status" value="1"/>
</dbReference>
<gene>
    <name evidence="12" type="ORF">E6G99_12240</name>
</gene>
<evidence type="ECO:0000256" key="1">
    <source>
        <dbReference type="ARBA" id="ARBA00004383"/>
    </source>
</evidence>
<feature type="domain" description="TonB C-terminal" evidence="11">
    <location>
        <begin position="147"/>
        <end position="237"/>
    </location>
</feature>
<feature type="compositionally biased region" description="Gly residues" evidence="10">
    <location>
        <begin position="91"/>
        <end position="101"/>
    </location>
</feature>
<proteinExistence type="inferred from homology"/>
<accession>A0A537L2W2</accession>
<dbReference type="PANTHER" id="PTHR33446">
    <property type="entry name" value="PROTEIN TONB-RELATED"/>
    <property type="match status" value="1"/>
</dbReference>
<keyword evidence="3" id="KW-0813">Transport</keyword>
<feature type="region of interest" description="Disordered" evidence="10">
    <location>
        <begin position="27"/>
        <end position="70"/>
    </location>
</feature>
<dbReference type="InterPro" id="IPR006260">
    <property type="entry name" value="TonB/TolA_C"/>
</dbReference>
<evidence type="ECO:0000256" key="7">
    <source>
        <dbReference type="ARBA" id="ARBA00022927"/>
    </source>
</evidence>
<reference evidence="12 13" key="1">
    <citation type="journal article" date="2019" name="Nat. Microbiol.">
        <title>Mediterranean grassland soil C-N compound turnover is dependent on rainfall and depth, and is mediated by genomically divergent microorganisms.</title>
        <authorList>
            <person name="Diamond S."/>
            <person name="Andeer P.F."/>
            <person name="Li Z."/>
            <person name="Crits-Christoph A."/>
            <person name="Burstein D."/>
            <person name="Anantharaman K."/>
            <person name="Lane K.R."/>
            <person name="Thomas B.C."/>
            <person name="Pan C."/>
            <person name="Northen T.R."/>
            <person name="Banfield J.F."/>
        </authorList>
    </citation>
    <scope>NUCLEOTIDE SEQUENCE [LARGE SCALE GENOMIC DNA]</scope>
    <source>
        <strain evidence="12">NP_2</strain>
    </source>
</reference>
<comment type="similarity">
    <text evidence="2">Belongs to the TonB family.</text>
</comment>
<keyword evidence="6" id="KW-0812">Transmembrane</keyword>
<evidence type="ECO:0000256" key="10">
    <source>
        <dbReference type="SAM" id="MobiDB-lite"/>
    </source>
</evidence>
<keyword evidence="5" id="KW-0997">Cell inner membrane</keyword>
<dbReference type="InterPro" id="IPR051045">
    <property type="entry name" value="TonB-dependent_transducer"/>
</dbReference>
<keyword evidence="9" id="KW-0472">Membrane</keyword>
<dbReference type="GO" id="GO:0015031">
    <property type="term" value="P:protein transport"/>
    <property type="evidence" value="ECO:0007669"/>
    <property type="project" value="UniProtKB-KW"/>
</dbReference>
<dbReference type="SUPFAM" id="SSF74653">
    <property type="entry name" value="TolA/TonB C-terminal domain"/>
    <property type="match status" value="1"/>
</dbReference>